<feature type="domain" description="Thioesterase" evidence="2">
    <location>
        <begin position="2"/>
        <end position="227"/>
    </location>
</feature>
<sequence length="237" mass="27591">MKLFCFTYAGGTAAFYDELKELLFPSGIEIRAIDYAGHGSRRSEELYKNFDDLACDLYKTVINEIYDQEEYALMGYSMGTIAVAEVMKLICKEKVKQPVHIFLAAHEPATKKEVLNPDSKEADVYIKNLVMRFGGVPEKLLKNEVFWRTYLPLYKGDFQLIWKYDFSKLELKTDVPAAIFYTEEDTPRDKLCGWNEYFVSRNEYYQFEGNHFFIKKHCKEIAEIIVKNLKGRQGNGI</sequence>
<accession>A0A923LJB1</accession>
<dbReference type="InterPro" id="IPR012223">
    <property type="entry name" value="TEII"/>
</dbReference>
<evidence type="ECO:0000313" key="3">
    <source>
        <dbReference type="EMBL" id="MBC5689815.1"/>
    </source>
</evidence>
<protein>
    <submittedName>
        <fullName evidence="3">Thioesterase</fullName>
    </submittedName>
</protein>
<proteinExistence type="inferred from homology"/>
<gene>
    <name evidence="3" type="ORF">H8S37_12900</name>
</gene>
<dbReference type="InterPro" id="IPR001031">
    <property type="entry name" value="Thioesterase"/>
</dbReference>
<name>A0A923LJB1_9FIRM</name>
<dbReference type="GO" id="GO:0008610">
    <property type="term" value="P:lipid biosynthetic process"/>
    <property type="evidence" value="ECO:0007669"/>
    <property type="project" value="TreeGrafter"/>
</dbReference>
<dbReference type="EMBL" id="JACOPF010000002">
    <property type="protein sequence ID" value="MBC5689815.1"/>
    <property type="molecule type" value="Genomic_DNA"/>
</dbReference>
<dbReference type="RefSeq" id="WP_186876461.1">
    <property type="nucleotide sequence ID" value="NZ_JACOPF010000002.1"/>
</dbReference>
<comment type="similarity">
    <text evidence="1">Belongs to the thioesterase family.</text>
</comment>
<evidence type="ECO:0000259" key="2">
    <source>
        <dbReference type="Pfam" id="PF00975"/>
    </source>
</evidence>
<dbReference type="Proteomes" id="UP000652477">
    <property type="component" value="Unassembled WGS sequence"/>
</dbReference>
<keyword evidence="4" id="KW-1185">Reference proteome</keyword>
<dbReference type="Pfam" id="PF00975">
    <property type="entry name" value="Thioesterase"/>
    <property type="match status" value="1"/>
</dbReference>
<organism evidence="3 4">
    <name type="scientific">Mediterraneibacter hominis</name>
    <dbReference type="NCBI Taxonomy" id="2763054"/>
    <lineage>
        <taxon>Bacteria</taxon>
        <taxon>Bacillati</taxon>
        <taxon>Bacillota</taxon>
        <taxon>Clostridia</taxon>
        <taxon>Lachnospirales</taxon>
        <taxon>Lachnospiraceae</taxon>
        <taxon>Mediterraneibacter</taxon>
    </lineage>
</organism>
<evidence type="ECO:0000256" key="1">
    <source>
        <dbReference type="ARBA" id="ARBA00007169"/>
    </source>
</evidence>
<reference evidence="3" key="1">
    <citation type="submission" date="2020-08" db="EMBL/GenBank/DDBJ databases">
        <title>Genome public.</title>
        <authorList>
            <person name="Liu C."/>
            <person name="Sun Q."/>
        </authorList>
    </citation>
    <scope>NUCLEOTIDE SEQUENCE</scope>
    <source>
        <strain evidence="3">NSJ-55</strain>
    </source>
</reference>
<dbReference type="PANTHER" id="PTHR11487:SF0">
    <property type="entry name" value="S-ACYL FATTY ACID SYNTHASE THIOESTERASE, MEDIUM CHAIN"/>
    <property type="match status" value="1"/>
</dbReference>
<dbReference type="SUPFAM" id="SSF53474">
    <property type="entry name" value="alpha/beta-Hydrolases"/>
    <property type="match status" value="1"/>
</dbReference>
<dbReference type="Gene3D" id="3.40.50.1820">
    <property type="entry name" value="alpha/beta hydrolase"/>
    <property type="match status" value="1"/>
</dbReference>
<comment type="caution">
    <text evidence="3">The sequence shown here is derived from an EMBL/GenBank/DDBJ whole genome shotgun (WGS) entry which is preliminary data.</text>
</comment>
<dbReference type="InterPro" id="IPR029058">
    <property type="entry name" value="AB_hydrolase_fold"/>
</dbReference>
<dbReference type="AlphaFoldDB" id="A0A923LJB1"/>
<dbReference type="PANTHER" id="PTHR11487">
    <property type="entry name" value="THIOESTERASE"/>
    <property type="match status" value="1"/>
</dbReference>
<evidence type="ECO:0000313" key="4">
    <source>
        <dbReference type="Proteomes" id="UP000652477"/>
    </source>
</evidence>